<dbReference type="EMBL" id="CALNXK010000186">
    <property type="protein sequence ID" value="CAH3173945.1"/>
    <property type="molecule type" value="Genomic_DNA"/>
</dbReference>
<reference evidence="12 13" key="1">
    <citation type="submission" date="2022-05" db="EMBL/GenBank/DDBJ databases">
        <authorList>
            <consortium name="Genoscope - CEA"/>
            <person name="William W."/>
        </authorList>
    </citation>
    <scope>NUCLEOTIDE SEQUENCE [LARGE SCALE GENOMIC DNA]</scope>
</reference>
<feature type="transmembrane region" description="Helical" evidence="10">
    <location>
        <begin position="76"/>
        <end position="100"/>
    </location>
</feature>
<dbReference type="Proteomes" id="UP001159405">
    <property type="component" value="Unassembled WGS sequence"/>
</dbReference>
<dbReference type="Gene3D" id="1.20.1070.10">
    <property type="entry name" value="Rhodopsin 7-helix transmembrane proteins"/>
    <property type="match status" value="2"/>
</dbReference>
<feature type="transmembrane region" description="Helical" evidence="10">
    <location>
        <begin position="434"/>
        <end position="457"/>
    </location>
</feature>
<gene>
    <name evidence="12" type="ORF">PLOB_00014492</name>
</gene>
<protein>
    <recommendedName>
        <fullName evidence="11">G-protein coupled receptors family 1 profile domain-containing protein</fullName>
    </recommendedName>
</protein>
<keyword evidence="3 10" id="KW-0812">Transmembrane</keyword>
<evidence type="ECO:0000256" key="3">
    <source>
        <dbReference type="ARBA" id="ARBA00022692"/>
    </source>
</evidence>
<keyword evidence="6 10" id="KW-0472">Membrane</keyword>
<evidence type="ECO:0000256" key="2">
    <source>
        <dbReference type="ARBA" id="ARBA00022475"/>
    </source>
</evidence>
<feature type="transmembrane region" description="Helical" evidence="10">
    <location>
        <begin position="399"/>
        <end position="422"/>
    </location>
</feature>
<evidence type="ECO:0000256" key="5">
    <source>
        <dbReference type="ARBA" id="ARBA00023040"/>
    </source>
</evidence>
<accession>A0ABN8R9F7</accession>
<dbReference type="InterPro" id="IPR000276">
    <property type="entry name" value="GPCR_Rhodpsn"/>
</dbReference>
<proteinExistence type="predicted"/>
<evidence type="ECO:0000256" key="6">
    <source>
        <dbReference type="ARBA" id="ARBA00023136"/>
    </source>
</evidence>
<dbReference type="PANTHER" id="PTHR24246">
    <property type="entry name" value="OLFACTORY RECEPTOR AND ADENOSINE RECEPTOR"/>
    <property type="match status" value="1"/>
</dbReference>
<comment type="subcellular location">
    <subcellularLocation>
        <location evidence="1">Cell membrane</location>
        <topology evidence="1">Multi-pass membrane protein</topology>
    </subcellularLocation>
</comment>
<feature type="transmembrane region" description="Helical" evidence="10">
    <location>
        <begin position="303"/>
        <end position="324"/>
    </location>
</feature>
<feature type="transmembrane region" description="Helical" evidence="10">
    <location>
        <begin position="220"/>
        <end position="249"/>
    </location>
</feature>
<evidence type="ECO:0000256" key="8">
    <source>
        <dbReference type="ARBA" id="ARBA00023180"/>
    </source>
</evidence>
<keyword evidence="5" id="KW-0297">G-protein coupled receptor</keyword>
<evidence type="ECO:0000313" key="13">
    <source>
        <dbReference type="Proteomes" id="UP001159405"/>
    </source>
</evidence>
<keyword evidence="4 10" id="KW-1133">Transmembrane helix</keyword>
<feature type="transmembrane region" description="Helical" evidence="10">
    <location>
        <begin position="177"/>
        <end position="208"/>
    </location>
</feature>
<dbReference type="PRINTS" id="PR00237">
    <property type="entry name" value="GPCRRHODOPSN"/>
</dbReference>
<dbReference type="CDD" id="cd00637">
    <property type="entry name" value="7tm_classA_rhodopsin-like"/>
    <property type="match status" value="1"/>
</dbReference>
<evidence type="ECO:0000256" key="10">
    <source>
        <dbReference type="SAM" id="Phobius"/>
    </source>
</evidence>
<dbReference type="PANTHER" id="PTHR24246:SF27">
    <property type="entry name" value="ADENOSINE RECEPTOR, ISOFORM A"/>
    <property type="match status" value="1"/>
</dbReference>
<keyword evidence="13" id="KW-1185">Reference proteome</keyword>
<evidence type="ECO:0000256" key="9">
    <source>
        <dbReference type="ARBA" id="ARBA00023224"/>
    </source>
</evidence>
<keyword evidence="7" id="KW-0675">Receptor</keyword>
<name>A0ABN8R9F7_9CNID</name>
<dbReference type="PROSITE" id="PS50262">
    <property type="entry name" value="G_PROTEIN_RECEP_F1_2"/>
    <property type="match status" value="2"/>
</dbReference>
<feature type="domain" description="G-protein coupled receptors family 1 profile" evidence="11">
    <location>
        <begin position="1"/>
        <end position="130"/>
    </location>
</feature>
<organism evidence="12 13">
    <name type="scientific">Porites lobata</name>
    <dbReference type="NCBI Taxonomy" id="104759"/>
    <lineage>
        <taxon>Eukaryota</taxon>
        <taxon>Metazoa</taxon>
        <taxon>Cnidaria</taxon>
        <taxon>Anthozoa</taxon>
        <taxon>Hexacorallia</taxon>
        <taxon>Scleractinia</taxon>
        <taxon>Fungiina</taxon>
        <taxon>Poritidae</taxon>
        <taxon>Porites</taxon>
    </lineage>
</organism>
<feature type="transmembrane region" description="Helical" evidence="10">
    <location>
        <begin position="12"/>
        <end position="34"/>
    </location>
</feature>
<keyword evidence="8" id="KW-0325">Glycoprotein</keyword>
<keyword evidence="9" id="KW-0807">Transducer</keyword>
<evidence type="ECO:0000256" key="4">
    <source>
        <dbReference type="ARBA" id="ARBA00022989"/>
    </source>
</evidence>
<evidence type="ECO:0000256" key="7">
    <source>
        <dbReference type="ARBA" id="ARBA00023170"/>
    </source>
</evidence>
<sequence length="478" mass="52837">MFLFWDRNIAVATLTVLGMLTIITSLLSYTIIFIKLRLHQATVHPTVQCDVHHHGQPIGGGILALRIAQFKRTVTSIALVQSALVICYIPFVIVNAIFLLNSILANSEVFYMAANLVNSTLVSSLNPFLHCWRITKVRQAVKATIKRMKSELHDANVDSKNSAIVQTLKTNVTSSEVFNLATVIIFCSLNILLSITASVGNILILIALRKVTPLHSPTKLLFQCLAITDLGVGLISQPLYAIFIFLINFNLWNIISILHDITWGLSICLSGVSVLTTTALSVDRLLALLLKLRYRHVVTLKRARAVVFCFWLSPVSGIFMFLVWDTNIALTAISVSVMLCIVTSLLSYTIIFIKLRLHQATVHPTVHPTGQCDVHHHGQPIGGGIPALRIAQFKRTVTSIGLVQSALVVCYIPFVIVNAILLLNNVLANLEVSFIASLVYPTLVFLNSSLNPLLYCWRIKEVRQAVKATITLGIFGRF</sequence>
<evidence type="ECO:0000256" key="1">
    <source>
        <dbReference type="ARBA" id="ARBA00004651"/>
    </source>
</evidence>
<feature type="domain" description="G-protein coupled receptors family 1 profile" evidence="11">
    <location>
        <begin position="200"/>
        <end position="455"/>
    </location>
</feature>
<evidence type="ECO:0000313" key="12">
    <source>
        <dbReference type="EMBL" id="CAH3173945.1"/>
    </source>
</evidence>
<keyword evidence="2" id="KW-1003">Cell membrane</keyword>
<dbReference type="SUPFAM" id="SSF81321">
    <property type="entry name" value="Family A G protein-coupled receptor-like"/>
    <property type="match status" value="2"/>
</dbReference>
<dbReference type="InterPro" id="IPR017452">
    <property type="entry name" value="GPCR_Rhodpsn_7TM"/>
</dbReference>
<evidence type="ECO:0000259" key="11">
    <source>
        <dbReference type="PROSITE" id="PS50262"/>
    </source>
</evidence>
<dbReference type="Pfam" id="PF00001">
    <property type="entry name" value="7tm_1"/>
    <property type="match status" value="1"/>
</dbReference>
<feature type="transmembrane region" description="Helical" evidence="10">
    <location>
        <begin position="330"/>
        <end position="353"/>
    </location>
</feature>
<comment type="caution">
    <text evidence="12">The sequence shown here is derived from an EMBL/GenBank/DDBJ whole genome shotgun (WGS) entry which is preliminary data.</text>
</comment>